<dbReference type="OrthoDB" id="9801609at2"/>
<protein>
    <submittedName>
        <fullName evidence="2">Glycosyltransferase family 1 protein</fullName>
    </submittedName>
</protein>
<evidence type="ECO:0000313" key="3">
    <source>
        <dbReference type="Proteomes" id="UP000253940"/>
    </source>
</evidence>
<keyword evidence="3" id="KW-1185">Reference proteome</keyword>
<evidence type="ECO:0000259" key="1">
    <source>
        <dbReference type="Pfam" id="PF00534"/>
    </source>
</evidence>
<dbReference type="SUPFAM" id="SSF53756">
    <property type="entry name" value="UDP-Glycosyltransferase/glycogen phosphorylase"/>
    <property type="match status" value="1"/>
</dbReference>
<gene>
    <name evidence="2" type="ORF">HYN46_03250</name>
</gene>
<dbReference type="RefSeq" id="WP_114898077.1">
    <property type="nucleotide sequence ID" value="NZ_CP031222.1"/>
</dbReference>
<dbReference type="EMBL" id="CP031222">
    <property type="protein sequence ID" value="AXI01967.1"/>
    <property type="molecule type" value="Genomic_DNA"/>
</dbReference>
<dbReference type="Gene3D" id="3.40.50.2000">
    <property type="entry name" value="Glycogen Phosphorylase B"/>
    <property type="match status" value="1"/>
</dbReference>
<reference evidence="2 3" key="1">
    <citation type="submission" date="2018-07" db="EMBL/GenBank/DDBJ databases">
        <title>Genome sequencing of Moraxellaceae gen. HYN0046.</title>
        <authorList>
            <person name="Kim M."/>
            <person name="Yi H."/>
        </authorList>
    </citation>
    <scope>NUCLEOTIDE SEQUENCE [LARGE SCALE GENOMIC DNA]</scope>
    <source>
        <strain evidence="2 3">HYN0046</strain>
    </source>
</reference>
<proteinExistence type="predicted"/>
<sequence length="415" mass="46943">MGFFWYRLAFNVISAWSARQQVIAFSGSIRNREIDADVKERQLLIDVSVIINHDARTGIQRVVRGIMMYLLASPPKGYCIRPIFATKRHGYRYASNFLNHPLKNNKNSKVQVNAGDIFLGLDLAAHLLPRYQTQLIDWKKKGVSVHIVVYDLLPLLHPEWFSNKTVKNFRRWIKTVAIFADSAVCISQCGKAELETMLAEKFGFTKDALPIGVIPLGVEIDESLPSHGLPENVDYILSVLEKKPTVLMVGTIEPRKGYGQVLDAFEKLWQEHHDINLVIVGRSGWKTESLQRRLRFHVQSEKRLWWLDDASDEFLKQLYTVVEGVLIASEGEGFGLPLMEAIGHNKPILIRDIPVFRESAGTAVTFFSNGSPDSLAISIANWLEQIQMGLTQSHKEPLPSWQDGVQKLLTCLSIA</sequence>
<dbReference type="KEGG" id="mbah:HYN46_03250"/>
<dbReference type="Proteomes" id="UP000253940">
    <property type="component" value="Chromosome"/>
</dbReference>
<dbReference type="GO" id="GO:0016757">
    <property type="term" value="F:glycosyltransferase activity"/>
    <property type="evidence" value="ECO:0007669"/>
    <property type="project" value="InterPro"/>
</dbReference>
<feature type="domain" description="Glycosyl transferase family 1" evidence="1">
    <location>
        <begin position="241"/>
        <end position="385"/>
    </location>
</feature>
<dbReference type="CDD" id="cd03809">
    <property type="entry name" value="GT4_MtfB-like"/>
    <property type="match status" value="1"/>
</dbReference>
<accession>A0A345P3V8</accession>
<name>A0A345P3V8_9GAMM</name>
<organism evidence="2 3">
    <name type="scientific">Aquirhabdus parva</name>
    <dbReference type="NCBI Taxonomy" id="2283318"/>
    <lineage>
        <taxon>Bacteria</taxon>
        <taxon>Pseudomonadati</taxon>
        <taxon>Pseudomonadota</taxon>
        <taxon>Gammaproteobacteria</taxon>
        <taxon>Moraxellales</taxon>
        <taxon>Moraxellaceae</taxon>
        <taxon>Aquirhabdus</taxon>
    </lineage>
</organism>
<dbReference type="PANTHER" id="PTHR46401:SF9">
    <property type="entry name" value="MANNOSYLTRANSFERASE A"/>
    <property type="match status" value="1"/>
</dbReference>
<dbReference type="Pfam" id="PF00534">
    <property type="entry name" value="Glycos_transf_1"/>
    <property type="match status" value="1"/>
</dbReference>
<evidence type="ECO:0000313" key="2">
    <source>
        <dbReference type="EMBL" id="AXI01967.1"/>
    </source>
</evidence>
<dbReference type="InterPro" id="IPR001296">
    <property type="entry name" value="Glyco_trans_1"/>
</dbReference>
<dbReference type="AlphaFoldDB" id="A0A345P3V8"/>
<keyword evidence="2" id="KW-0808">Transferase</keyword>
<dbReference type="PANTHER" id="PTHR46401">
    <property type="entry name" value="GLYCOSYLTRANSFERASE WBBK-RELATED"/>
    <property type="match status" value="1"/>
</dbReference>